<dbReference type="NCBIfam" id="TIGR01256">
    <property type="entry name" value="modA"/>
    <property type="match status" value="1"/>
</dbReference>
<dbReference type="InterPro" id="IPR050682">
    <property type="entry name" value="ModA/WtpA"/>
</dbReference>
<dbReference type="EMBL" id="BAAACF010000003">
    <property type="protein sequence ID" value="GAA0727708.1"/>
    <property type="molecule type" value="Genomic_DNA"/>
</dbReference>
<dbReference type="Gene3D" id="3.40.190.10">
    <property type="entry name" value="Periplasmic binding protein-like II"/>
    <property type="match status" value="2"/>
</dbReference>
<comment type="similarity">
    <text evidence="1">Belongs to the bacterial solute-binding protein ModA family.</text>
</comment>
<dbReference type="SUPFAM" id="SSF53850">
    <property type="entry name" value="Periplasmic binding protein-like II"/>
    <property type="match status" value="1"/>
</dbReference>
<dbReference type="InterPro" id="IPR005950">
    <property type="entry name" value="ModA"/>
</dbReference>
<accession>A0ABN1J3R6</accession>
<dbReference type="PIRSF" id="PIRSF004846">
    <property type="entry name" value="ModA"/>
    <property type="match status" value="1"/>
</dbReference>
<reference evidence="4 5" key="1">
    <citation type="journal article" date="2019" name="Int. J. Syst. Evol. Microbiol.">
        <title>The Global Catalogue of Microorganisms (GCM) 10K type strain sequencing project: providing services to taxonomists for standard genome sequencing and annotation.</title>
        <authorList>
            <consortium name="The Broad Institute Genomics Platform"/>
            <consortium name="The Broad Institute Genome Sequencing Center for Infectious Disease"/>
            <person name="Wu L."/>
            <person name="Ma J."/>
        </authorList>
    </citation>
    <scope>NUCLEOTIDE SEQUENCE [LARGE SCALE GENOMIC DNA]</scope>
    <source>
        <strain evidence="4 5">JCM 1405</strain>
    </source>
</reference>
<evidence type="ECO:0000313" key="4">
    <source>
        <dbReference type="EMBL" id="GAA0727708.1"/>
    </source>
</evidence>
<comment type="caution">
    <text evidence="4">The sequence shown here is derived from an EMBL/GenBank/DDBJ whole genome shotgun (WGS) entry which is preliminary data.</text>
</comment>
<sequence length="259" mass="28892">MNRARVITSTVLLIILIFVLTLSGCKKSPEIKKEITISVAASLKEPLNEIIKTFEKDRGIKVNLNLGGSGTLQKQIEEGAEVDLFISAAYENMKKLDNKGLIEENSIMNLLGNSLVIIAHNSNEKIDSIAGLINKNIIFALGETKTVPAGIYGKQSLEKLEVWNLLQSKIVYAKDVKQVLEYVEKGEAQAGIVYKSDAINLKNSYIVQTIPESTHEEIIYPIGKIKGSNKKEEVNEFIKYITNSQSDEIFIKYKFKVLN</sequence>
<gene>
    <name evidence="4" type="primary">modA</name>
    <name evidence="4" type="ORF">GCM10008905_25620</name>
</gene>
<evidence type="ECO:0000256" key="3">
    <source>
        <dbReference type="ARBA" id="ARBA00022729"/>
    </source>
</evidence>
<name>A0ABN1J3R6_9CLOT</name>
<keyword evidence="3" id="KW-0732">Signal</keyword>
<dbReference type="RefSeq" id="WP_343770261.1">
    <property type="nucleotide sequence ID" value="NZ_BAAACF010000003.1"/>
</dbReference>
<dbReference type="Pfam" id="PF13531">
    <property type="entry name" value="SBP_bac_11"/>
    <property type="match status" value="1"/>
</dbReference>
<proteinExistence type="inferred from homology"/>
<dbReference type="PANTHER" id="PTHR30632:SF0">
    <property type="entry name" value="SULFATE-BINDING PROTEIN"/>
    <property type="match status" value="1"/>
</dbReference>
<keyword evidence="5" id="KW-1185">Reference proteome</keyword>
<dbReference type="PANTHER" id="PTHR30632">
    <property type="entry name" value="MOLYBDATE-BINDING PERIPLASMIC PROTEIN"/>
    <property type="match status" value="1"/>
</dbReference>
<protein>
    <submittedName>
        <fullName evidence="4">Molybdate ABC transporter substrate-binding protein</fullName>
    </submittedName>
</protein>
<evidence type="ECO:0000313" key="5">
    <source>
        <dbReference type="Proteomes" id="UP001500339"/>
    </source>
</evidence>
<evidence type="ECO:0000256" key="2">
    <source>
        <dbReference type="ARBA" id="ARBA00022723"/>
    </source>
</evidence>
<organism evidence="4 5">
    <name type="scientific">Clostridium malenominatum</name>
    <dbReference type="NCBI Taxonomy" id="1539"/>
    <lineage>
        <taxon>Bacteria</taxon>
        <taxon>Bacillati</taxon>
        <taxon>Bacillota</taxon>
        <taxon>Clostridia</taxon>
        <taxon>Eubacteriales</taxon>
        <taxon>Clostridiaceae</taxon>
        <taxon>Clostridium</taxon>
    </lineage>
</organism>
<dbReference type="Proteomes" id="UP001500339">
    <property type="component" value="Unassembled WGS sequence"/>
</dbReference>
<dbReference type="PROSITE" id="PS51257">
    <property type="entry name" value="PROKAR_LIPOPROTEIN"/>
    <property type="match status" value="1"/>
</dbReference>
<evidence type="ECO:0000256" key="1">
    <source>
        <dbReference type="ARBA" id="ARBA00009175"/>
    </source>
</evidence>
<keyword evidence="2" id="KW-0479">Metal-binding</keyword>